<protein>
    <submittedName>
        <fullName evidence="1">Uncharacterized protein</fullName>
    </submittedName>
</protein>
<proteinExistence type="predicted"/>
<dbReference type="RefSeq" id="WP_027890921.1">
    <property type="nucleotide sequence ID" value="NZ_QWLA01000082.1"/>
</dbReference>
<organism evidence="1 2">
    <name type="scientific">Calidithermus roseus</name>
    <dbReference type="NCBI Taxonomy" id="1644118"/>
    <lineage>
        <taxon>Bacteria</taxon>
        <taxon>Thermotogati</taxon>
        <taxon>Deinococcota</taxon>
        <taxon>Deinococci</taxon>
        <taxon>Thermales</taxon>
        <taxon>Thermaceae</taxon>
        <taxon>Calidithermus</taxon>
    </lineage>
</organism>
<evidence type="ECO:0000313" key="2">
    <source>
        <dbReference type="Proteomes" id="UP000265341"/>
    </source>
</evidence>
<name>A0A399EJG0_9DEIN</name>
<gene>
    <name evidence="1" type="ORF">Mrose_03121</name>
</gene>
<dbReference type="AlphaFoldDB" id="A0A399EJG0"/>
<dbReference type="Proteomes" id="UP000265341">
    <property type="component" value="Unassembled WGS sequence"/>
</dbReference>
<keyword evidence="2" id="KW-1185">Reference proteome</keyword>
<dbReference type="EMBL" id="QWLA01000082">
    <property type="protein sequence ID" value="RIH83209.1"/>
    <property type="molecule type" value="Genomic_DNA"/>
</dbReference>
<sequence>MRAIVLQGRLSQGEPVSEPEARALLQGAREVVAMDEGAAEFAALLTGLGVRLDPRVPFNPGDVLIVVGHTGVEKVVVPEGLTLG</sequence>
<evidence type="ECO:0000313" key="1">
    <source>
        <dbReference type="EMBL" id="RIH83209.1"/>
    </source>
</evidence>
<accession>A0A399EJG0</accession>
<comment type="caution">
    <text evidence="1">The sequence shown here is derived from an EMBL/GenBank/DDBJ whole genome shotgun (WGS) entry which is preliminary data.</text>
</comment>
<reference evidence="1 2" key="1">
    <citation type="submission" date="2018-08" db="EMBL/GenBank/DDBJ databases">
        <title>Meiothermus roseus NBRC 110900 genome sequencing project.</title>
        <authorList>
            <person name="Da Costa M.S."/>
            <person name="Albuquerque L."/>
            <person name="Raposo P."/>
            <person name="Froufe H.J.C."/>
            <person name="Barroso C.S."/>
            <person name="Egas C."/>
        </authorList>
    </citation>
    <scope>NUCLEOTIDE SEQUENCE [LARGE SCALE GENOMIC DNA]</scope>
    <source>
        <strain evidence="1 2">NBRC 110900</strain>
    </source>
</reference>